<organism evidence="1 2">
    <name type="scientific">Irpex rosettiformis</name>
    <dbReference type="NCBI Taxonomy" id="378272"/>
    <lineage>
        <taxon>Eukaryota</taxon>
        <taxon>Fungi</taxon>
        <taxon>Dikarya</taxon>
        <taxon>Basidiomycota</taxon>
        <taxon>Agaricomycotina</taxon>
        <taxon>Agaricomycetes</taxon>
        <taxon>Polyporales</taxon>
        <taxon>Irpicaceae</taxon>
        <taxon>Irpex</taxon>
    </lineage>
</organism>
<evidence type="ECO:0000313" key="2">
    <source>
        <dbReference type="Proteomes" id="UP001055072"/>
    </source>
</evidence>
<accession>A0ACB8UCD8</accession>
<gene>
    <name evidence="1" type="ORF">BDY19DRAFT_927073</name>
</gene>
<dbReference type="EMBL" id="MU274904">
    <property type="protein sequence ID" value="KAI0091841.1"/>
    <property type="molecule type" value="Genomic_DNA"/>
</dbReference>
<comment type="caution">
    <text evidence="1">The sequence shown here is derived from an EMBL/GenBank/DDBJ whole genome shotgun (WGS) entry which is preliminary data.</text>
</comment>
<name>A0ACB8UCD8_9APHY</name>
<evidence type="ECO:0000313" key="1">
    <source>
        <dbReference type="EMBL" id="KAI0091841.1"/>
    </source>
</evidence>
<dbReference type="Proteomes" id="UP001055072">
    <property type="component" value="Unassembled WGS sequence"/>
</dbReference>
<proteinExistence type="predicted"/>
<sequence length="899" mass="96752">MPPASVANPLQPACPPTSNMGILTRDLYEVAGTLQRRAQAPEQAGVFSGLNPATYNKSDPLPLWVIQLVIIMAVTQLLALLFRPIRQPRVISEVIAGVILGPSIMGRIPGFSNSIFPVDSLPMITLTSTIGLVLFLFLVGLEIDVRIVKKNFKSASAISIAGLIVPLGLGAALGIPIYHQFVNPDINFGYFLLFTAVAIGITAFPVLCRILTELKLLEDPVGAITLAAGVGNDVVGWILLALTVALVNAGSGLTALWILLTAIGFVFFLLIPIKWAYRWLCCRTGSLENGTPTTTMMTITLVIVFISAFFTDIIGIHAIFGGFLAGLIIPHDNGYAIALVEKLEDLVSPLFIPLYFALTGLRTNLGSLDNGVTWGYTILICVVAFFSKFIACGLAAKACGFNWRESGAVGSLMSCKGLVELIVLNVGFSAGILDTRTFSMFVLHALVLTFITTPLTLLFYPERIRNRAAPTDTSAARSRDGEAIEENSRQTQELFRTRFSVVLEKIEQLPAVMTLTQLLQIPSDASPSTESRVSVDEKTSLPAVPPGLEYQLPRANAAPTHITLDALRLIELTNRTSAVLKSHFADSLIQRDSILAVIRTFGSLNRIAVSTALAIVGYDDFSSSVAEHVKRTSSQLVILPWSTNSPSLEDVSVAENSPSTTANSVNLSSVQAQTFRKVFLAAPSDVALFVDRGVSQDVNEQVGQHIFLPFVGGPDDRLALSFVVQLCMNPSTTATVTRFIKSDANDLTPTDSIEKTILHDTFSGLPDTVYALRDTQTRIASETADNIQWDNYSSRTVPELAAALSRITFSEESSPLPLHTILDACSRTLAEFPRSRPFVVLGRSRRMAIESHTAELGALLSETGATLGSDTTKTLGDLGAAFVAKNVNASLLVLQASSL</sequence>
<reference evidence="1" key="1">
    <citation type="journal article" date="2021" name="Environ. Microbiol.">
        <title>Gene family expansions and transcriptome signatures uncover fungal adaptations to wood decay.</title>
        <authorList>
            <person name="Hage H."/>
            <person name="Miyauchi S."/>
            <person name="Viragh M."/>
            <person name="Drula E."/>
            <person name="Min B."/>
            <person name="Chaduli D."/>
            <person name="Navarro D."/>
            <person name="Favel A."/>
            <person name="Norest M."/>
            <person name="Lesage-Meessen L."/>
            <person name="Balint B."/>
            <person name="Merenyi Z."/>
            <person name="de Eugenio L."/>
            <person name="Morin E."/>
            <person name="Martinez A.T."/>
            <person name="Baldrian P."/>
            <person name="Stursova M."/>
            <person name="Martinez M.J."/>
            <person name="Novotny C."/>
            <person name="Magnuson J.K."/>
            <person name="Spatafora J.W."/>
            <person name="Maurice S."/>
            <person name="Pangilinan J."/>
            <person name="Andreopoulos W."/>
            <person name="LaButti K."/>
            <person name="Hundley H."/>
            <person name="Na H."/>
            <person name="Kuo A."/>
            <person name="Barry K."/>
            <person name="Lipzen A."/>
            <person name="Henrissat B."/>
            <person name="Riley R."/>
            <person name="Ahrendt S."/>
            <person name="Nagy L.G."/>
            <person name="Grigoriev I.V."/>
            <person name="Martin F."/>
            <person name="Rosso M.N."/>
        </authorList>
    </citation>
    <scope>NUCLEOTIDE SEQUENCE</scope>
    <source>
        <strain evidence="1">CBS 384.51</strain>
    </source>
</reference>
<keyword evidence="2" id="KW-1185">Reference proteome</keyword>
<protein>
    <submittedName>
        <fullName evidence="1">Sodium/hydrogen exchanger family-domain-containing protein</fullName>
    </submittedName>
</protein>